<comment type="subcellular location">
    <subcellularLocation>
        <location evidence="1">Endoplasmic reticulum membrane</location>
        <topology evidence="1">Single-pass membrane protein</topology>
    </subcellularLocation>
</comment>
<keyword evidence="4" id="KW-0337">GPI-anchor biosynthesis</keyword>
<evidence type="ECO:0000313" key="13">
    <source>
        <dbReference type="Proteomes" id="UP001374584"/>
    </source>
</evidence>
<dbReference type="GO" id="GO:0006506">
    <property type="term" value="P:GPI anchor biosynthetic process"/>
    <property type="evidence" value="ECO:0007669"/>
    <property type="project" value="UniProtKB-KW"/>
</dbReference>
<dbReference type="EMBL" id="JAYMYR010000007">
    <property type="protein sequence ID" value="KAK7352135.1"/>
    <property type="molecule type" value="Genomic_DNA"/>
</dbReference>
<dbReference type="PANTHER" id="PTHR28650">
    <property type="entry name" value="PHOSPHATIDYLINOSITOL-GLYCAN BIOSYNTHESIS CLASS X PROTEIN"/>
    <property type="match status" value="1"/>
</dbReference>
<keyword evidence="8 10" id="KW-0472">Membrane</keyword>
<evidence type="ECO:0000256" key="8">
    <source>
        <dbReference type="ARBA" id="ARBA00023136"/>
    </source>
</evidence>
<keyword evidence="11" id="KW-0732">Signal</keyword>
<keyword evidence="6" id="KW-0256">Endoplasmic reticulum</keyword>
<dbReference type="AlphaFoldDB" id="A0AAN9MCH8"/>
<evidence type="ECO:0000256" key="11">
    <source>
        <dbReference type="SAM" id="SignalP"/>
    </source>
</evidence>
<keyword evidence="13" id="KW-1185">Reference proteome</keyword>
<evidence type="ECO:0000256" key="10">
    <source>
        <dbReference type="SAM" id="Phobius"/>
    </source>
</evidence>
<reference evidence="12 13" key="1">
    <citation type="submission" date="2024-01" db="EMBL/GenBank/DDBJ databases">
        <title>The genomes of 5 underutilized Papilionoideae crops provide insights into root nodulation and disease resistanc.</title>
        <authorList>
            <person name="Jiang F."/>
        </authorList>
    </citation>
    <scope>NUCLEOTIDE SEQUENCE [LARGE SCALE GENOMIC DNA]</scope>
    <source>
        <strain evidence="12">JINMINGXINNONG_FW02</strain>
        <tissue evidence="12">Leaves</tissue>
    </source>
</reference>
<keyword evidence="9" id="KW-0325">Glycoprotein</keyword>
<dbReference type="SMART" id="SM00780">
    <property type="entry name" value="PIG-X"/>
    <property type="match status" value="1"/>
</dbReference>
<evidence type="ECO:0000256" key="3">
    <source>
        <dbReference type="ARBA" id="ARBA00010345"/>
    </source>
</evidence>
<dbReference type="InterPro" id="IPR040039">
    <property type="entry name" value="PIGX"/>
</dbReference>
<protein>
    <recommendedName>
        <fullName evidence="14">Phosphatidylinositol-glycan biosynthesis class X protein</fullName>
    </recommendedName>
</protein>
<evidence type="ECO:0000256" key="7">
    <source>
        <dbReference type="ARBA" id="ARBA00022989"/>
    </source>
</evidence>
<evidence type="ECO:0000256" key="6">
    <source>
        <dbReference type="ARBA" id="ARBA00022824"/>
    </source>
</evidence>
<evidence type="ECO:0000256" key="5">
    <source>
        <dbReference type="ARBA" id="ARBA00022692"/>
    </source>
</evidence>
<dbReference type="Pfam" id="PF08320">
    <property type="entry name" value="PIG-X"/>
    <property type="match status" value="1"/>
</dbReference>
<evidence type="ECO:0000256" key="1">
    <source>
        <dbReference type="ARBA" id="ARBA00004389"/>
    </source>
</evidence>
<accession>A0AAN9MCH8</accession>
<sequence length="295" mass="33125">MATIQPLVHLLACLSFLCSPGIADSLSSPVVDSPHAKQFSPVNKFLMQFYYDRYTNLHDSDFENFVSQKVTSELCEVLPDNKHDLVWRLSDLKRNLTGEGSHRSVSTLIKFQSQQLKSFLSELFSYSCEFIIIERLPSGVFADPFELQHLVQRGVFSDVAVFGDTNLELPSFLSNRSAVEIHLVVDPNILQEPTDVKIELPLHARYQSLNESGYSAVEFGAPDMLVRCSTKEKVENHYCFFTLEKGDANVYDSRIVWKIPSGIKTHADLVSTVTFIVALLSTLAIVAASLYYSNS</sequence>
<dbReference type="Proteomes" id="UP001374584">
    <property type="component" value="Unassembled WGS sequence"/>
</dbReference>
<gene>
    <name evidence="12" type="ORF">VNO80_17553</name>
</gene>
<dbReference type="GO" id="GO:0005789">
    <property type="term" value="C:endoplasmic reticulum membrane"/>
    <property type="evidence" value="ECO:0007669"/>
    <property type="project" value="UniProtKB-SubCell"/>
</dbReference>
<evidence type="ECO:0008006" key="14">
    <source>
        <dbReference type="Google" id="ProtNLM"/>
    </source>
</evidence>
<organism evidence="12 13">
    <name type="scientific">Phaseolus coccineus</name>
    <name type="common">Scarlet runner bean</name>
    <name type="synonym">Phaseolus multiflorus</name>
    <dbReference type="NCBI Taxonomy" id="3886"/>
    <lineage>
        <taxon>Eukaryota</taxon>
        <taxon>Viridiplantae</taxon>
        <taxon>Streptophyta</taxon>
        <taxon>Embryophyta</taxon>
        <taxon>Tracheophyta</taxon>
        <taxon>Spermatophyta</taxon>
        <taxon>Magnoliopsida</taxon>
        <taxon>eudicotyledons</taxon>
        <taxon>Gunneridae</taxon>
        <taxon>Pentapetalae</taxon>
        <taxon>rosids</taxon>
        <taxon>fabids</taxon>
        <taxon>Fabales</taxon>
        <taxon>Fabaceae</taxon>
        <taxon>Papilionoideae</taxon>
        <taxon>50 kb inversion clade</taxon>
        <taxon>NPAAA clade</taxon>
        <taxon>indigoferoid/millettioid clade</taxon>
        <taxon>Phaseoleae</taxon>
        <taxon>Phaseolus</taxon>
    </lineage>
</organism>
<evidence type="ECO:0000256" key="4">
    <source>
        <dbReference type="ARBA" id="ARBA00022502"/>
    </source>
</evidence>
<keyword evidence="5 10" id="KW-0812">Transmembrane</keyword>
<name>A0AAN9MCH8_PHACN</name>
<comment type="pathway">
    <text evidence="2">Glycolipid biosynthesis; glycosylphosphatidylinositol-anchor biosynthesis.</text>
</comment>
<dbReference type="InterPro" id="IPR013233">
    <property type="entry name" value="PIG-X/PBN1"/>
</dbReference>
<comment type="caution">
    <text evidence="12">The sequence shown here is derived from an EMBL/GenBank/DDBJ whole genome shotgun (WGS) entry which is preliminary data.</text>
</comment>
<keyword evidence="7 10" id="KW-1133">Transmembrane helix</keyword>
<comment type="similarity">
    <text evidence="3">Belongs to the PIGX family.</text>
</comment>
<proteinExistence type="inferred from homology"/>
<evidence type="ECO:0000256" key="9">
    <source>
        <dbReference type="ARBA" id="ARBA00023180"/>
    </source>
</evidence>
<dbReference type="PANTHER" id="PTHR28650:SF1">
    <property type="entry name" value="PHOSPHATIDYLINOSITOL-GLYCAN BIOSYNTHESIS CLASS X PROTEIN"/>
    <property type="match status" value="1"/>
</dbReference>
<feature type="chain" id="PRO_5042959013" description="Phosphatidylinositol-glycan biosynthesis class X protein" evidence="11">
    <location>
        <begin position="24"/>
        <end position="295"/>
    </location>
</feature>
<feature type="transmembrane region" description="Helical" evidence="10">
    <location>
        <begin position="269"/>
        <end position="292"/>
    </location>
</feature>
<feature type="signal peptide" evidence="11">
    <location>
        <begin position="1"/>
        <end position="23"/>
    </location>
</feature>
<evidence type="ECO:0000256" key="2">
    <source>
        <dbReference type="ARBA" id="ARBA00004687"/>
    </source>
</evidence>
<evidence type="ECO:0000313" key="12">
    <source>
        <dbReference type="EMBL" id="KAK7352135.1"/>
    </source>
</evidence>